<dbReference type="OrthoDB" id="49023at2759"/>
<feature type="compositionally biased region" description="Acidic residues" evidence="1">
    <location>
        <begin position="71"/>
        <end position="109"/>
    </location>
</feature>
<evidence type="ECO:0000313" key="2">
    <source>
        <dbReference type="EMBL" id="CAB9529347.1"/>
    </source>
</evidence>
<name>A0A9N8HXI7_9STRA</name>
<feature type="compositionally biased region" description="Basic residues" evidence="1">
    <location>
        <begin position="258"/>
        <end position="270"/>
    </location>
</feature>
<feature type="region of interest" description="Disordered" evidence="1">
    <location>
        <begin position="144"/>
        <end position="425"/>
    </location>
</feature>
<protein>
    <submittedName>
        <fullName evidence="2">Uncharacterized protein</fullName>
    </submittedName>
</protein>
<feature type="region of interest" description="Disordered" evidence="1">
    <location>
        <begin position="41"/>
        <end position="118"/>
    </location>
</feature>
<dbReference type="EMBL" id="CAICTM010002471">
    <property type="protein sequence ID" value="CAB9529347.1"/>
    <property type="molecule type" value="Genomic_DNA"/>
</dbReference>
<evidence type="ECO:0000256" key="1">
    <source>
        <dbReference type="SAM" id="MobiDB-lite"/>
    </source>
</evidence>
<comment type="caution">
    <text evidence="2">The sequence shown here is derived from an EMBL/GenBank/DDBJ whole genome shotgun (WGS) entry which is preliminary data.</text>
</comment>
<dbReference type="AlphaFoldDB" id="A0A9N8HXI7"/>
<accession>A0A9N8HXI7</accession>
<dbReference type="Proteomes" id="UP001153069">
    <property type="component" value="Unassembled WGS sequence"/>
</dbReference>
<evidence type="ECO:0000313" key="3">
    <source>
        <dbReference type="Proteomes" id="UP001153069"/>
    </source>
</evidence>
<keyword evidence="3" id="KW-1185">Reference proteome</keyword>
<feature type="compositionally biased region" description="Basic and acidic residues" evidence="1">
    <location>
        <begin position="54"/>
        <end position="70"/>
    </location>
</feature>
<proteinExistence type="predicted"/>
<sequence length="425" mass="44867">MSVPNTSELDDDQIEALIRKLSAIKGSAPELIAALEAEANSRLAKQSNRSGGRGGRDRGRDNRRSRSHSYEDEEPDDDYDDDYDEGEEEEEDDDEETDSEDEDEFDEDGPCVGYGYSDEVSVISEMTTPTVVSNLHVPAEERYEEIHGAKKSNKPDLLSQVNRVNAAKGRGNNSQSSRGSSNAGLNSDKRKTYTSGLGKISETAEAAAVTKPPKSAAATGTRGTGGKNKQPVRQKSGDGAGRKASSSRGLRRDNSPSRGKKKPVGGKRSNHSSGSGSGKGSNKTATTASNDAFSDDWHKSLTAADGATDDSGFPFSFGDSENAFVSSSNSFFNKNAKGGGDTTDPFDPFGGGDPFATQAARPTSKKGGNDGFGDSDAFGASTGSGGRAPKPNSTKSRPRRSSGMEKGSKSRSSSNRDQSPRRKKG</sequence>
<organism evidence="2 3">
    <name type="scientific">Seminavis robusta</name>
    <dbReference type="NCBI Taxonomy" id="568900"/>
    <lineage>
        <taxon>Eukaryota</taxon>
        <taxon>Sar</taxon>
        <taxon>Stramenopiles</taxon>
        <taxon>Ochrophyta</taxon>
        <taxon>Bacillariophyta</taxon>
        <taxon>Bacillariophyceae</taxon>
        <taxon>Bacillariophycidae</taxon>
        <taxon>Naviculales</taxon>
        <taxon>Naviculaceae</taxon>
        <taxon>Seminavis</taxon>
    </lineage>
</organism>
<feature type="compositionally biased region" description="Low complexity" evidence="1">
    <location>
        <begin position="169"/>
        <end position="182"/>
    </location>
</feature>
<feature type="compositionally biased region" description="Low complexity" evidence="1">
    <location>
        <begin position="322"/>
        <end position="348"/>
    </location>
</feature>
<reference evidence="2" key="1">
    <citation type="submission" date="2020-06" db="EMBL/GenBank/DDBJ databases">
        <authorList>
            <consortium name="Plant Systems Biology data submission"/>
        </authorList>
    </citation>
    <scope>NUCLEOTIDE SEQUENCE</scope>
    <source>
        <strain evidence="2">D6</strain>
    </source>
</reference>
<gene>
    <name evidence="2" type="ORF">SEMRO_2473_G328720.1</name>
</gene>